<comment type="cofactor">
    <cofactor evidence="9">
        <name>Zn(2+)</name>
        <dbReference type="ChEBI" id="CHEBI:29105"/>
    </cofactor>
    <text evidence="9">Binds 2 Zn(2+) ions.</text>
</comment>
<dbReference type="EC" id="3.1.3.1" evidence="2 11"/>
<feature type="binding site" evidence="9">
    <location>
        <position position="1057"/>
    </location>
    <ligand>
        <name>Zn(2+)</name>
        <dbReference type="ChEBI" id="CHEBI:29105"/>
        <label>2</label>
    </ligand>
</feature>
<dbReference type="Gene3D" id="1.10.60.40">
    <property type="match status" value="1"/>
</dbReference>
<comment type="catalytic activity">
    <reaction evidence="11">
        <text>a phosphate monoester + H2O = an alcohol + phosphate</text>
        <dbReference type="Rhea" id="RHEA:15017"/>
        <dbReference type="ChEBI" id="CHEBI:15377"/>
        <dbReference type="ChEBI" id="CHEBI:30879"/>
        <dbReference type="ChEBI" id="CHEBI:43474"/>
        <dbReference type="ChEBI" id="CHEBI:67140"/>
        <dbReference type="EC" id="3.1.3.1"/>
    </reaction>
</comment>
<dbReference type="Pfam" id="PF00561">
    <property type="entry name" value="Abhydrolase_1"/>
    <property type="match status" value="1"/>
</dbReference>
<dbReference type="STRING" id="1111077.M1W2F5"/>
<evidence type="ECO:0000256" key="8">
    <source>
        <dbReference type="PIRSR" id="PIRSR601952-1"/>
    </source>
</evidence>
<dbReference type="SMART" id="SM00098">
    <property type="entry name" value="alkPPc"/>
    <property type="match status" value="1"/>
</dbReference>
<dbReference type="AlphaFoldDB" id="M1W2F5"/>
<evidence type="ECO:0000313" key="15">
    <source>
        <dbReference type="Proteomes" id="UP000016801"/>
    </source>
</evidence>
<dbReference type="eggNOG" id="KOG2386">
    <property type="taxonomic scope" value="Eukaryota"/>
</dbReference>
<feature type="binding site" evidence="9">
    <location>
        <position position="765"/>
    </location>
    <ligand>
        <name>Mg(2+)</name>
        <dbReference type="ChEBI" id="CHEBI:18420"/>
    </ligand>
</feature>
<dbReference type="InterPro" id="IPR000387">
    <property type="entry name" value="Tyr_Pase_dom"/>
</dbReference>
<dbReference type="PRINTS" id="PR00113">
    <property type="entry name" value="ALKPHPHTASE"/>
</dbReference>
<evidence type="ECO:0000256" key="5">
    <source>
        <dbReference type="ARBA" id="ARBA00022801"/>
    </source>
</evidence>
<dbReference type="GO" id="GO:0004035">
    <property type="term" value="F:alkaline phosphatase activity"/>
    <property type="evidence" value="ECO:0007669"/>
    <property type="project" value="UniProtKB-EC"/>
</dbReference>
<evidence type="ECO:0000256" key="11">
    <source>
        <dbReference type="RuleBase" id="RU003947"/>
    </source>
</evidence>
<comment type="similarity">
    <text evidence="1 10">Belongs to the alkaline phosphatase family.</text>
</comment>
<dbReference type="InterPro" id="IPR001952">
    <property type="entry name" value="Alkaline_phosphatase"/>
</dbReference>
<dbReference type="OrthoDB" id="428974at2759"/>
<evidence type="ECO:0000256" key="4">
    <source>
        <dbReference type="ARBA" id="ARBA00022723"/>
    </source>
</evidence>
<feature type="region of interest" description="Disordered" evidence="12">
    <location>
        <begin position="342"/>
        <end position="379"/>
    </location>
</feature>
<feature type="domain" description="Tyrosine specific protein phosphatases" evidence="13">
    <location>
        <begin position="544"/>
        <end position="614"/>
    </location>
</feature>
<protein>
    <recommendedName>
        <fullName evidence="2 11">Alkaline phosphatase</fullName>
        <ecNumber evidence="2 11">3.1.3.1</ecNumber>
    </recommendedName>
</protein>
<feature type="binding site" evidence="9">
    <location>
        <position position="1013"/>
    </location>
    <ligand>
        <name>Zn(2+)</name>
        <dbReference type="ChEBI" id="CHEBI:29105"/>
        <label>2</label>
    </ligand>
</feature>
<dbReference type="Gene3D" id="3.40.720.10">
    <property type="entry name" value="Alkaline Phosphatase, subunit A"/>
    <property type="match status" value="1"/>
</dbReference>
<dbReference type="Gene3D" id="3.40.50.1820">
    <property type="entry name" value="alpha/beta hydrolase"/>
    <property type="match status" value="1"/>
</dbReference>
<evidence type="ECO:0000256" key="2">
    <source>
        <dbReference type="ARBA" id="ARBA00012647"/>
    </source>
</evidence>
<keyword evidence="6 9" id="KW-0862">Zinc</keyword>
<dbReference type="GO" id="GO:0046872">
    <property type="term" value="F:metal ion binding"/>
    <property type="evidence" value="ECO:0007669"/>
    <property type="project" value="UniProtKB-KW"/>
</dbReference>
<keyword evidence="3" id="KW-0597">Phosphoprotein</keyword>
<dbReference type="Proteomes" id="UP000016801">
    <property type="component" value="Unassembled WGS sequence"/>
</dbReference>
<feature type="binding site" evidence="9">
    <location>
        <position position="765"/>
    </location>
    <ligand>
        <name>Zn(2+)</name>
        <dbReference type="ChEBI" id="CHEBI:29105"/>
        <label>2</label>
    </ligand>
</feature>
<accession>M1W2F5</accession>
<dbReference type="eggNOG" id="KOG4126">
    <property type="taxonomic scope" value="Eukaryota"/>
</dbReference>
<evidence type="ECO:0000256" key="3">
    <source>
        <dbReference type="ARBA" id="ARBA00022553"/>
    </source>
</evidence>
<feature type="binding site" evidence="9">
    <location>
        <position position="864"/>
    </location>
    <ligand>
        <name>Mg(2+)</name>
        <dbReference type="ChEBI" id="CHEBI:18420"/>
    </ligand>
</feature>
<name>M1W2F5_CLAP2</name>
<feature type="compositionally biased region" description="Polar residues" evidence="12">
    <location>
        <begin position="345"/>
        <end position="370"/>
    </location>
</feature>
<feature type="region of interest" description="Disordered" evidence="12">
    <location>
        <begin position="1"/>
        <end position="26"/>
    </location>
</feature>
<dbReference type="InterPro" id="IPR018299">
    <property type="entry name" value="Alkaline_phosphatase_AS"/>
</dbReference>
<feature type="binding site" evidence="9">
    <location>
        <position position="1056"/>
    </location>
    <ligand>
        <name>Zn(2+)</name>
        <dbReference type="ChEBI" id="CHEBI:29105"/>
        <label>2</label>
    </ligand>
</feature>
<reference evidence="14 15" key="1">
    <citation type="journal article" date="2013" name="PLoS Genet.">
        <title>Plant-symbiotic fungi as chemical engineers: Multi-genome analysis of the Clavicipitaceae reveals dynamics of alkaloid loci.</title>
        <authorList>
            <person name="Schardl C.L."/>
            <person name="Young C.A."/>
            <person name="Hesse U."/>
            <person name="Amyotte S.G."/>
            <person name="Andreeva K."/>
            <person name="Calie P.J."/>
            <person name="Fleetwood D.J."/>
            <person name="Haws D.C."/>
            <person name="Moore N."/>
            <person name="Oeser B."/>
            <person name="Panaccione D.G."/>
            <person name="Schweri K.K."/>
            <person name="Voisey C.R."/>
            <person name="Farman M.L."/>
            <person name="Jaromczyk J.W."/>
            <person name="Roe B.A."/>
            <person name="O'Sullivan D.M."/>
            <person name="Scott B."/>
            <person name="Tudzynski P."/>
            <person name="An Z."/>
            <person name="Arnaoudova E.G."/>
            <person name="Bullock C.T."/>
            <person name="Charlton N.D."/>
            <person name="Chen L."/>
            <person name="Cox M."/>
            <person name="Dinkins R.D."/>
            <person name="Florea S."/>
            <person name="Glenn A.E."/>
            <person name="Gordon A."/>
            <person name="Gueldener U."/>
            <person name="Harris D.R."/>
            <person name="Hollin W."/>
            <person name="Jaromczyk J."/>
            <person name="Johnson R.D."/>
            <person name="Khan A.K."/>
            <person name="Leistner E."/>
            <person name="Leuchtmann A."/>
            <person name="Li C."/>
            <person name="Liu J."/>
            <person name="Liu J."/>
            <person name="Liu M."/>
            <person name="Mace W."/>
            <person name="Machado C."/>
            <person name="Nagabhyru P."/>
            <person name="Pan J."/>
            <person name="Schmid J."/>
            <person name="Sugawara K."/>
            <person name="Steiner U."/>
            <person name="Takach J.E."/>
            <person name="Tanaka E."/>
            <person name="Webb J.S."/>
            <person name="Wilson E.V."/>
            <person name="Wiseman J.L."/>
            <person name="Yoshida R."/>
            <person name="Zeng Z."/>
        </authorList>
    </citation>
    <scope>NUCLEOTIDE SEQUENCE [LARGE SCALE GENOMIC DNA]</scope>
    <source>
        <strain evidence="14 15">20.1</strain>
    </source>
</reference>
<dbReference type="PROSITE" id="PS00123">
    <property type="entry name" value="ALKALINE_PHOSPHATASE"/>
    <property type="match status" value="1"/>
</dbReference>
<dbReference type="SUPFAM" id="SSF53474">
    <property type="entry name" value="alpha/beta-Hydrolases"/>
    <property type="match status" value="1"/>
</dbReference>
<proteinExistence type="inferred from homology"/>
<dbReference type="PANTHER" id="PTHR11596:SF5">
    <property type="entry name" value="ALKALINE PHOSPHATASE"/>
    <property type="match status" value="1"/>
</dbReference>
<dbReference type="Gene3D" id="3.90.190.10">
    <property type="entry name" value="Protein tyrosine phosphatase superfamily"/>
    <property type="match status" value="1"/>
</dbReference>
<evidence type="ECO:0000256" key="7">
    <source>
        <dbReference type="ARBA" id="ARBA00022842"/>
    </source>
</evidence>
<evidence type="ECO:0000256" key="9">
    <source>
        <dbReference type="PIRSR" id="PIRSR601952-2"/>
    </source>
</evidence>
<feature type="binding site" evidence="9">
    <location>
        <position position="1017"/>
    </location>
    <ligand>
        <name>Zn(2+)</name>
        <dbReference type="ChEBI" id="CHEBI:29105"/>
        <label>2</label>
    </ligand>
</feature>
<keyword evidence="5 11" id="KW-0378">Hydrolase</keyword>
<dbReference type="FunFam" id="3.40.720.10:FF:000063">
    <property type="entry name" value="Alkaline phosphatase"/>
    <property type="match status" value="1"/>
</dbReference>
<evidence type="ECO:0000259" key="13">
    <source>
        <dbReference type="PROSITE" id="PS50056"/>
    </source>
</evidence>
<feature type="binding site" evidence="9">
    <location>
        <position position="866"/>
    </location>
    <ligand>
        <name>Mg(2+)</name>
        <dbReference type="ChEBI" id="CHEBI:18420"/>
    </ligand>
</feature>
<evidence type="ECO:0000256" key="1">
    <source>
        <dbReference type="ARBA" id="ARBA00005984"/>
    </source>
</evidence>
<evidence type="ECO:0000256" key="6">
    <source>
        <dbReference type="ARBA" id="ARBA00022833"/>
    </source>
</evidence>
<dbReference type="SUPFAM" id="SSF52799">
    <property type="entry name" value="(Phosphotyrosine protein) phosphatases II"/>
    <property type="match status" value="1"/>
</dbReference>
<feature type="binding site" evidence="9">
    <location>
        <position position="1008"/>
    </location>
    <ligand>
        <name>Mg(2+)</name>
        <dbReference type="ChEBI" id="CHEBI:18420"/>
    </ligand>
</feature>
<sequence length="1248" mass="137168">MAEYCASSDPGNQTLETDPLSTDPSLLRDHSQLRSYKASGFEYTDVRVFFRPHSKAAELPKAPAPLPLLVFIPGLGGSVAQFYPLLNSLVDLAPCLSIDFPGGGRSRYTNTSWDAYTTDALANLFETVIEEYRDAELNQGIVLIGHSMGTALAAQLARHTEDHETSIAKHIVAIVAICPTAGPPDEQQSALLRRLLWIPGWMFGLWRAWDGMGGLDSPSVSRFVGKEADRELRTMQYRFNQQSRTPVWRRMAYGALPMYIQGKPKGGLVGLDAWASIKAPILLIAGEDDHLTPPTEVQKIMDALEGVKSKAGQQPSSFEEGDDAIALEQIEATDGMTHALRPDATESSSNIDGSLDTRNTGDTFLKSMSDTDGDPSTPLEMPTTLPPQPAHPHQVVQSFIMPSPANHTLLYMPRYARVLAGLISDFLASHVTQRLSLAWQLQYLSREGKWDIKNLNKWKSVQPVSKGIGPGDTPIFRAMKTLREADDAHSPSHFVEKWGSVIGHVIDISKDQPVYDPRGLERGGTHYHKFPTVSKIPPEPHEVQSFIRLVDQVRKNQDERARTEGWTVAEKRVIGVHCHYGFNRTGYFIVCYLIERCGMGVQEAIDCFARARPNDLPALHRPPRSHFLPQPDLTHWSARLMIAPTTPVLHGQCKLQNVSRYPPPQLLWLIYSSHHFLDSAQQASERSPLLEADYPDRDGEASAGSSSPKARPSKWPKAREISIFIWALVATAAVIILAVWAQHNQQTSRDVSRDGKRNLVFMVSDGMGPASLSLTRSYRQYAHGLPEGDVLTLDKHFWGSSRTRSSNSLVTDSAAGATAFSCGKKSYNGAISVLPDHQPCGSVLEAAKRAGYATGLVVTTDITDATPACFASHVLLRQMQDEIALQEIGQGPLGRSVDLMLGGGRCHFLPNSTADSCRLDDVDVVKLAKEKYGWGYADSRASFDDLDGGDKVQLPLLGLFATTDVPFELDRRNMNDMYPSLSEMAKTALKALEKSTAKSDRGFFLMIEGSRIDHAGHINDPAAQVREVLEYDKAFAAVLDFIDSSATETVLVATSDHETGGLATALQEPGHWPVYDWFPQALANVSESCEKLATRLQKHVSDPSPTKVSSSSINKEDLKRWINTELVIPGLGISDATDEELTLLAEHADASISTFAAMISLRAHIGWSTHGHTAVDVNIYSSGGPGTERIRGNVENTEIGQFLSHYLDVDVDQITKELREKQMEARSGGDRILAVKGRADKYHAVESV</sequence>
<comment type="caution">
    <text evidence="14">The sequence shown here is derived from an EMBL/GenBank/DDBJ whole genome shotgun (WGS) entry which is preliminary data.</text>
</comment>
<dbReference type="InterPro" id="IPR016130">
    <property type="entry name" value="Tyr_Pase_AS"/>
</dbReference>
<dbReference type="PROSITE" id="PS00383">
    <property type="entry name" value="TYR_PHOSPHATASE_1"/>
    <property type="match status" value="1"/>
</dbReference>
<dbReference type="InterPro" id="IPR017850">
    <property type="entry name" value="Alkaline_phosphatase_core_sf"/>
</dbReference>
<dbReference type="InterPro" id="IPR000073">
    <property type="entry name" value="AB_hydrolase_1"/>
</dbReference>
<feature type="active site" description="Phosphoserine intermediate" evidence="8">
    <location>
        <position position="813"/>
    </location>
</feature>
<gene>
    <name evidence="14" type="ORF">CPUR_01034</name>
</gene>
<dbReference type="Pfam" id="PF00245">
    <property type="entry name" value="Alk_phosphatase"/>
    <property type="match status" value="1"/>
</dbReference>
<dbReference type="EMBL" id="CAGA01000004">
    <property type="protein sequence ID" value="CCE27560.1"/>
    <property type="molecule type" value="Genomic_DNA"/>
</dbReference>
<dbReference type="PANTHER" id="PTHR11596">
    <property type="entry name" value="ALKALINE PHOSPHATASE"/>
    <property type="match status" value="1"/>
</dbReference>
<keyword evidence="15" id="KW-1185">Reference proteome</keyword>
<keyword evidence="4 9" id="KW-0479">Metal-binding</keyword>
<dbReference type="FunFam" id="3.90.190.10:FF:000090">
    <property type="entry name" value="Dual specificity phosphatase catalytic domain protein"/>
    <property type="match status" value="1"/>
</dbReference>
<feature type="region of interest" description="Disordered" evidence="12">
    <location>
        <begin position="692"/>
        <end position="713"/>
    </location>
</feature>
<dbReference type="PROSITE" id="PS50056">
    <property type="entry name" value="TYR_PHOSPHATASE_2"/>
    <property type="match status" value="1"/>
</dbReference>
<comment type="cofactor">
    <cofactor evidence="9">
        <name>Mg(2+)</name>
        <dbReference type="ChEBI" id="CHEBI:18420"/>
    </cofactor>
    <text evidence="9">Binds 1 Mg(2+) ion.</text>
</comment>
<keyword evidence="7 9" id="KW-0460">Magnesium</keyword>
<feature type="compositionally biased region" description="Polar residues" evidence="12">
    <location>
        <begin position="9"/>
        <end position="24"/>
    </location>
</feature>
<organism evidence="14 15">
    <name type="scientific">Claviceps purpurea (strain 20.1)</name>
    <name type="common">Ergot fungus</name>
    <name type="synonym">Sphacelia segetum</name>
    <dbReference type="NCBI Taxonomy" id="1111077"/>
    <lineage>
        <taxon>Eukaryota</taxon>
        <taxon>Fungi</taxon>
        <taxon>Dikarya</taxon>
        <taxon>Ascomycota</taxon>
        <taxon>Pezizomycotina</taxon>
        <taxon>Sordariomycetes</taxon>
        <taxon>Hypocreomycetidae</taxon>
        <taxon>Hypocreales</taxon>
        <taxon>Clavicipitaceae</taxon>
        <taxon>Claviceps</taxon>
    </lineage>
</organism>
<dbReference type="GO" id="GO:0000329">
    <property type="term" value="C:fungal-type vacuole membrane"/>
    <property type="evidence" value="ECO:0007669"/>
    <property type="project" value="TreeGrafter"/>
</dbReference>
<evidence type="ECO:0000256" key="12">
    <source>
        <dbReference type="SAM" id="MobiDB-lite"/>
    </source>
</evidence>
<evidence type="ECO:0000256" key="10">
    <source>
        <dbReference type="RuleBase" id="RU003946"/>
    </source>
</evidence>
<feature type="binding site" evidence="9">
    <location>
        <position position="1172"/>
    </location>
    <ligand>
        <name>Zn(2+)</name>
        <dbReference type="ChEBI" id="CHEBI:29105"/>
        <label>2</label>
    </ligand>
</feature>
<dbReference type="CDD" id="cd16012">
    <property type="entry name" value="ALP"/>
    <property type="match status" value="1"/>
</dbReference>
<evidence type="ECO:0000313" key="14">
    <source>
        <dbReference type="EMBL" id="CCE27560.1"/>
    </source>
</evidence>
<dbReference type="VEuPathDB" id="FungiDB:CPUR_01034"/>
<dbReference type="SUPFAM" id="SSF53649">
    <property type="entry name" value="Alkaline phosphatase-like"/>
    <property type="match status" value="1"/>
</dbReference>
<dbReference type="InterPro" id="IPR029021">
    <property type="entry name" value="Prot-tyrosine_phosphatase-like"/>
</dbReference>
<dbReference type="InterPro" id="IPR029058">
    <property type="entry name" value="AB_hydrolase_fold"/>
</dbReference>
<dbReference type="HOGENOM" id="CLU_007056_0_0_1"/>